<gene>
    <name evidence="2" type="ORF">LFA_3132</name>
</gene>
<keyword evidence="1" id="KW-1133">Transmembrane helix</keyword>
<evidence type="ECO:0000313" key="2">
    <source>
        <dbReference type="EMBL" id="CEG58474.1"/>
    </source>
</evidence>
<dbReference type="Proteomes" id="UP000032430">
    <property type="component" value="Chromosome I"/>
</dbReference>
<dbReference type="KEGG" id="lfa:LFA_3132"/>
<keyword evidence="1" id="KW-0812">Transmembrane</keyword>
<sequence>MQQRHPTFLTLFLNAIMLQLRFAYLIAIYQRFTNLFALTYEEIKYAFL</sequence>
<evidence type="ECO:0000313" key="3">
    <source>
        <dbReference type="Proteomes" id="UP000032430"/>
    </source>
</evidence>
<dbReference type="EMBL" id="LN614827">
    <property type="protein sequence ID" value="CEG58474.1"/>
    <property type="molecule type" value="Genomic_DNA"/>
</dbReference>
<accession>A0A098G900</accession>
<keyword evidence="1" id="KW-0472">Membrane</keyword>
<proteinExistence type="predicted"/>
<reference evidence="3" key="1">
    <citation type="submission" date="2014-09" db="EMBL/GenBank/DDBJ databases">
        <authorList>
            <person name="Gomez-Valero L."/>
        </authorList>
    </citation>
    <scope>NUCLEOTIDE SEQUENCE [LARGE SCALE GENOMIC DNA]</scope>
    <source>
        <strain evidence="3">ATCC700992</strain>
    </source>
</reference>
<dbReference type="HOGENOM" id="CLU_3154358_0_0_6"/>
<feature type="transmembrane region" description="Helical" evidence="1">
    <location>
        <begin position="7"/>
        <end position="29"/>
    </location>
</feature>
<protein>
    <submittedName>
        <fullName evidence="2">Uncharacterized protein</fullName>
    </submittedName>
</protein>
<keyword evidence="3" id="KW-1185">Reference proteome</keyword>
<dbReference type="STRING" id="1212491.LFA_3132"/>
<organism evidence="2 3">
    <name type="scientific">Legionella fallonii LLAP-10</name>
    <dbReference type="NCBI Taxonomy" id="1212491"/>
    <lineage>
        <taxon>Bacteria</taxon>
        <taxon>Pseudomonadati</taxon>
        <taxon>Pseudomonadota</taxon>
        <taxon>Gammaproteobacteria</taxon>
        <taxon>Legionellales</taxon>
        <taxon>Legionellaceae</taxon>
        <taxon>Legionella</taxon>
    </lineage>
</organism>
<evidence type="ECO:0000256" key="1">
    <source>
        <dbReference type="SAM" id="Phobius"/>
    </source>
</evidence>
<name>A0A098G900_9GAMM</name>
<dbReference type="AlphaFoldDB" id="A0A098G900"/>